<evidence type="ECO:0000259" key="11">
    <source>
        <dbReference type="SMART" id="SM00898"/>
    </source>
</evidence>
<protein>
    <submittedName>
        <fullName evidence="13">Putative formamidopyrimidine-DNA glycosylase</fullName>
        <ecNumber evidence="13">3.2.2.23</ecNumber>
    </submittedName>
</protein>
<dbReference type="Gene3D" id="3.20.190.10">
    <property type="entry name" value="MutM-like, N-terminal"/>
    <property type="match status" value="1"/>
</dbReference>
<dbReference type="GO" id="GO:0016829">
    <property type="term" value="F:lyase activity"/>
    <property type="evidence" value="ECO:0007669"/>
    <property type="project" value="UniProtKB-KW"/>
</dbReference>
<dbReference type="GO" id="GO:0003906">
    <property type="term" value="F:DNA-(apurinic or apyrimidinic site) endonuclease activity"/>
    <property type="evidence" value="ECO:0007669"/>
    <property type="project" value="InterPro"/>
</dbReference>
<keyword evidence="8" id="KW-0456">Lyase</keyword>
<evidence type="ECO:0000256" key="9">
    <source>
        <dbReference type="ARBA" id="ARBA00023268"/>
    </source>
</evidence>
<keyword evidence="7" id="KW-0234">DNA repair</keyword>
<dbReference type="EC" id="3.2.2.23" evidence="13"/>
<dbReference type="InterPro" id="IPR035937">
    <property type="entry name" value="FPG_N"/>
</dbReference>
<evidence type="ECO:0000256" key="2">
    <source>
        <dbReference type="ARBA" id="ARBA00001947"/>
    </source>
</evidence>
<dbReference type="eggNOG" id="COG0266">
    <property type="taxonomic scope" value="Bacteria"/>
</dbReference>
<evidence type="ECO:0000256" key="8">
    <source>
        <dbReference type="ARBA" id="ARBA00023239"/>
    </source>
</evidence>
<sequence length="285" mass="30655">MPELPEVEALAADLGRCIGGSMVDRVDLTAFSALKTVAAAPSSLVGKTVKDVRRHGKFLDLHVDDVHLIIHLARAGWIRCRDSVPVSRPKPGKGPLAVRLVLGDRCLDVTEAGTKKRLALYIVNEPSEVSGIAALGADPLGSEFTFEAFCGVLDEAGRARIKGVLRDQTLIAGIGNAYSDEILHRARMSPFASAAMPTEERQRLYEAVTATITSEIRRLSGLDAADIKQAKKDGMQVHGRAGEPCLACGDTVREVVFSDSSFQYCPTCQTDGKILADRGMSRLLK</sequence>
<comment type="cofactor">
    <cofactor evidence="2">
        <name>Zn(2+)</name>
        <dbReference type="ChEBI" id="CHEBI:29105"/>
    </cofactor>
</comment>
<dbReference type="GO" id="GO:0003684">
    <property type="term" value="F:damaged DNA binding"/>
    <property type="evidence" value="ECO:0007669"/>
    <property type="project" value="InterPro"/>
</dbReference>
<keyword evidence="5 13" id="KW-0378">Hydrolase</keyword>
<dbReference type="PANTHER" id="PTHR22993:SF9">
    <property type="entry name" value="FORMAMIDOPYRIMIDINE-DNA GLYCOSYLASE"/>
    <property type="match status" value="1"/>
</dbReference>
<dbReference type="Pfam" id="PF06831">
    <property type="entry name" value="H2TH"/>
    <property type="match status" value="1"/>
</dbReference>
<dbReference type="RefSeq" id="WP_038546934.1">
    <property type="nucleotide sequence ID" value="NZ_CP006842.1"/>
</dbReference>
<keyword evidence="10 13" id="KW-0326">Glycosidase</keyword>
<dbReference type="SUPFAM" id="SSF46946">
    <property type="entry name" value="S13-like H2TH domain"/>
    <property type="match status" value="1"/>
</dbReference>
<dbReference type="HOGENOM" id="CLU_038423_1_2_11"/>
<evidence type="ECO:0000256" key="4">
    <source>
        <dbReference type="ARBA" id="ARBA00022763"/>
    </source>
</evidence>
<feature type="domain" description="Formamidopyrimidine-DNA glycosylase H2TH DNA-binding" evidence="12">
    <location>
        <begin position="135"/>
        <end position="227"/>
    </location>
</feature>
<comment type="catalytic activity">
    <reaction evidence="1">
        <text>Hydrolysis of DNA containing ring-opened 7-methylguanine residues, releasing 2,6-diamino-4-hydroxy-5-(N-methyl)formamidopyrimidine.</text>
        <dbReference type="EC" id="3.2.2.23"/>
    </reaction>
</comment>
<name>X5E7P9_9CORY</name>
<evidence type="ECO:0000256" key="6">
    <source>
        <dbReference type="ARBA" id="ARBA00023125"/>
    </source>
</evidence>
<dbReference type="SUPFAM" id="SSF81624">
    <property type="entry name" value="N-terminal domain of MutM-like DNA repair proteins"/>
    <property type="match status" value="1"/>
</dbReference>
<evidence type="ECO:0000256" key="5">
    <source>
        <dbReference type="ARBA" id="ARBA00022801"/>
    </source>
</evidence>
<dbReference type="SMART" id="SM01232">
    <property type="entry name" value="H2TH"/>
    <property type="match status" value="1"/>
</dbReference>
<keyword evidence="14" id="KW-1185">Reference proteome</keyword>
<evidence type="ECO:0000259" key="12">
    <source>
        <dbReference type="SMART" id="SM01232"/>
    </source>
</evidence>
<dbReference type="AlphaFoldDB" id="X5E7P9"/>
<accession>X5E7P9</accession>
<dbReference type="Pfam" id="PF06827">
    <property type="entry name" value="zf-FPG_IleRS"/>
    <property type="match status" value="1"/>
</dbReference>
<evidence type="ECO:0000313" key="13">
    <source>
        <dbReference type="EMBL" id="AHW63460.1"/>
    </source>
</evidence>
<gene>
    <name evidence="13" type="primary">mutM1</name>
    <name evidence="13" type="ORF">CGLY_05060</name>
</gene>
<evidence type="ECO:0000313" key="14">
    <source>
        <dbReference type="Proteomes" id="UP000023703"/>
    </source>
</evidence>
<organism evidence="13 14">
    <name type="scientific">Corynebacterium glyciniphilum AJ 3170</name>
    <dbReference type="NCBI Taxonomy" id="1404245"/>
    <lineage>
        <taxon>Bacteria</taxon>
        <taxon>Bacillati</taxon>
        <taxon>Actinomycetota</taxon>
        <taxon>Actinomycetes</taxon>
        <taxon>Mycobacteriales</taxon>
        <taxon>Corynebacteriaceae</taxon>
        <taxon>Corynebacterium</taxon>
    </lineage>
</organism>
<dbReference type="InterPro" id="IPR010979">
    <property type="entry name" value="Ribosomal_uS13-like_H2TH"/>
</dbReference>
<keyword evidence="4" id="KW-0227">DNA damage</keyword>
<dbReference type="InterPro" id="IPR015886">
    <property type="entry name" value="H2TH_FPG"/>
</dbReference>
<dbReference type="InterPro" id="IPR010663">
    <property type="entry name" value="Znf_FPG/IleRS"/>
</dbReference>
<dbReference type="InterPro" id="IPR012319">
    <property type="entry name" value="FPG_cat"/>
</dbReference>
<evidence type="ECO:0000256" key="10">
    <source>
        <dbReference type="ARBA" id="ARBA00023295"/>
    </source>
</evidence>
<evidence type="ECO:0000256" key="1">
    <source>
        <dbReference type="ARBA" id="ARBA00001668"/>
    </source>
</evidence>
<dbReference type="KEGG" id="cgy:CGLY_05060"/>
<comment type="similarity">
    <text evidence="3">Belongs to the FPG family.</text>
</comment>
<evidence type="ECO:0000256" key="3">
    <source>
        <dbReference type="ARBA" id="ARBA00009409"/>
    </source>
</evidence>
<dbReference type="SMART" id="SM00898">
    <property type="entry name" value="Fapy_DNA_glyco"/>
    <property type="match status" value="1"/>
</dbReference>
<dbReference type="EMBL" id="CP006842">
    <property type="protein sequence ID" value="AHW63460.1"/>
    <property type="molecule type" value="Genomic_DNA"/>
</dbReference>
<dbReference type="GO" id="GO:0034039">
    <property type="term" value="F:8-oxo-7,8-dihydroguanine DNA N-glycosylase activity"/>
    <property type="evidence" value="ECO:0007669"/>
    <property type="project" value="TreeGrafter"/>
</dbReference>
<evidence type="ECO:0000256" key="7">
    <source>
        <dbReference type="ARBA" id="ARBA00023204"/>
    </source>
</evidence>
<proteinExistence type="inferred from homology"/>
<dbReference type="OrthoDB" id="9800855at2"/>
<dbReference type="CDD" id="cd08973">
    <property type="entry name" value="BaFpgNei_N_1"/>
    <property type="match status" value="1"/>
</dbReference>
<dbReference type="STRING" id="1404245.CGLY_05060"/>
<dbReference type="GO" id="GO:0008270">
    <property type="term" value="F:zinc ion binding"/>
    <property type="evidence" value="ECO:0007669"/>
    <property type="project" value="InterPro"/>
</dbReference>
<dbReference type="PANTHER" id="PTHR22993">
    <property type="entry name" value="FORMAMIDOPYRIMIDINE-DNA GLYCOSYLASE"/>
    <property type="match status" value="1"/>
</dbReference>
<keyword evidence="9" id="KW-0511">Multifunctional enzyme</keyword>
<dbReference type="SUPFAM" id="SSF57716">
    <property type="entry name" value="Glucocorticoid receptor-like (DNA-binding domain)"/>
    <property type="match status" value="1"/>
</dbReference>
<reference evidence="13 14" key="1">
    <citation type="journal article" date="2015" name="Int. J. Syst. Evol. Microbiol.">
        <title>Revisiting Corynebacterium glyciniphilum (ex Kubota et al., 1972) sp. nov., nom. rev., isolated from putrefied banana.</title>
        <authorList>
            <person name="Al-Dilaimi A."/>
            <person name="Bednarz H."/>
            <person name="Lomker A."/>
            <person name="Niehaus K."/>
            <person name="Kalinowski J."/>
            <person name="Ruckert C."/>
        </authorList>
    </citation>
    <scope>NUCLEOTIDE SEQUENCE [LARGE SCALE GENOMIC DNA]</scope>
    <source>
        <strain evidence="13">AJ 3170</strain>
    </source>
</reference>
<feature type="domain" description="Formamidopyrimidine-DNA glycosylase catalytic" evidence="11">
    <location>
        <begin position="2"/>
        <end position="121"/>
    </location>
</feature>
<dbReference type="GO" id="GO:0006284">
    <property type="term" value="P:base-excision repair"/>
    <property type="evidence" value="ECO:0007669"/>
    <property type="project" value="InterPro"/>
</dbReference>
<dbReference type="Pfam" id="PF01149">
    <property type="entry name" value="Fapy_DNA_glyco"/>
    <property type="match status" value="1"/>
</dbReference>
<dbReference type="Proteomes" id="UP000023703">
    <property type="component" value="Chromosome"/>
</dbReference>
<keyword evidence="6" id="KW-0238">DNA-binding</keyword>
<dbReference type="Gene3D" id="1.10.8.50">
    <property type="match status" value="1"/>
</dbReference>